<dbReference type="Proteomes" id="UP000624419">
    <property type="component" value="Unassembled WGS sequence"/>
</dbReference>
<feature type="compositionally biased region" description="Low complexity" evidence="1">
    <location>
        <begin position="46"/>
        <end position="56"/>
    </location>
</feature>
<feature type="compositionally biased region" description="Basic and acidic residues" evidence="1">
    <location>
        <begin position="36"/>
        <end position="45"/>
    </location>
</feature>
<feature type="region of interest" description="Disordered" evidence="1">
    <location>
        <begin position="1"/>
        <end position="69"/>
    </location>
</feature>
<accession>A0ABR8LJS9</accession>
<gene>
    <name evidence="2" type="ORF">HHX48_06375</name>
</gene>
<feature type="compositionally biased region" description="Polar residues" evidence="1">
    <location>
        <begin position="57"/>
        <end position="66"/>
    </location>
</feature>
<evidence type="ECO:0000256" key="1">
    <source>
        <dbReference type="SAM" id="MobiDB-lite"/>
    </source>
</evidence>
<protein>
    <submittedName>
        <fullName evidence="2">Flagellar protein FlaG</fullName>
    </submittedName>
</protein>
<dbReference type="PANTHER" id="PTHR37166:SF1">
    <property type="entry name" value="PROTEIN FLAG"/>
    <property type="match status" value="1"/>
</dbReference>
<feature type="compositionally biased region" description="Polar residues" evidence="1">
    <location>
        <begin position="1"/>
        <end position="23"/>
    </location>
</feature>
<keyword evidence="2" id="KW-0966">Cell projection</keyword>
<evidence type="ECO:0000313" key="3">
    <source>
        <dbReference type="Proteomes" id="UP000624419"/>
    </source>
</evidence>
<dbReference type="Pfam" id="PF03646">
    <property type="entry name" value="FlaG"/>
    <property type="match status" value="1"/>
</dbReference>
<name>A0ABR8LJS9_9ALTE</name>
<dbReference type="PANTHER" id="PTHR37166">
    <property type="entry name" value="PROTEIN FLAG"/>
    <property type="match status" value="1"/>
</dbReference>
<dbReference type="Gene3D" id="3.30.160.170">
    <property type="entry name" value="FlaG-like"/>
    <property type="match status" value="1"/>
</dbReference>
<dbReference type="RefSeq" id="WP_191023320.1">
    <property type="nucleotide sequence ID" value="NZ_JABBXD010000002.1"/>
</dbReference>
<keyword evidence="3" id="KW-1185">Reference proteome</keyword>
<reference evidence="2 3" key="1">
    <citation type="submission" date="2020-04" db="EMBL/GenBank/DDBJ databases">
        <title>Salinimonas sp. HHU 13199.</title>
        <authorList>
            <person name="Cui X."/>
            <person name="Zhang D."/>
        </authorList>
    </citation>
    <scope>NUCLEOTIDE SEQUENCE [LARGE SCALE GENOMIC DNA]</scope>
    <source>
        <strain evidence="2 3">HHU 13199</strain>
    </source>
</reference>
<proteinExistence type="predicted"/>
<comment type="caution">
    <text evidence="2">The sequence shown here is derived from an EMBL/GenBank/DDBJ whole genome shotgun (WGS) entry which is preliminary data.</text>
</comment>
<sequence length="159" mass="17442">MAVNNLSDIKSYSSTQGDSQLSAKVNLDVEANIKASKAETEKKDSVTSTVSTSSDDASQMQNNAEPDSQAILERLSTINEQFPLKATSLVFEFDDTNDPPVIKVVDKESGDVIRELPPKELREIAKALSDIADSLKEQAHNLHDEQEIHASGIFINERL</sequence>
<dbReference type="EMBL" id="JABBXD010000002">
    <property type="protein sequence ID" value="MBD3585351.1"/>
    <property type="molecule type" value="Genomic_DNA"/>
</dbReference>
<organism evidence="2 3">
    <name type="scientific">Salinimonas profundi</name>
    <dbReference type="NCBI Taxonomy" id="2729140"/>
    <lineage>
        <taxon>Bacteria</taxon>
        <taxon>Pseudomonadati</taxon>
        <taxon>Pseudomonadota</taxon>
        <taxon>Gammaproteobacteria</taxon>
        <taxon>Alteromonadales</taxon>
        <taxon>Alteromonadaceae</taxon>
        <taxon>Alteromonas/Salinimonas group</taxon>
        <taxon>Salinimonas</taxon>
    </lineage>
</organism>
<dbReference type="InterPro" id="IPR035924">
    <property type="entry name" value="FlaG-like_sf"/>
</dbReference>
<keyword evidence="2" id="KW-0282">Flagellum</keyword>
<dbReference type="SUPFAM" id="SSF160214">
    <property type="entry name" value="FlaG-like"/>
    <property type="match status" value="1"/>
</dbReference>
<dbReference type="InterPro" id="IPR005186">
    <property type="entry name" value="FlaG"/>
</dbReference>
<keyword evidence="2" id="KW-0969">Cilium</keyword>
<evidence type="ECO:0000313" key="2">
    <source>
        <dbReference type="EMBL" id="MBD3585351.1"/>
    </source>
</evidence>